<name>A0A1P8WQP1_9PLAN</name>
<feature type="transmembrane region" description="Helical" evidence="1">
    <location>
        <begin position="21"/>
        <end position="37"/>
    </location>
</feature>
<reference evidence="2 3" key="1">
    <citation type="journal article" date="2016" name="Front. Microbiol.">
        <title>Fuerstia marisgermanicae gen. nov., sp. nov., an Unusual Member of the Phylum Planctomycetes from the German Wadden Sea.</title>
        <authorList>
            <person name="Kohn T."/>
            <person name="Heuer A."/>
            <person name="Jogler M."/>
            <person name="Vollmers J."/>
            <person name="Boedeker C."/>
            <person name="Bunk B."/>
            <person name="Rast P."/>
            <person name="Borchert D."/>
            <person name="Glockner I."/>
            <person name="Freese H.M."/>
            <person name="Klenk H.P."/>
            <person name="Overmann J."/>
            <person name="Kaster A.K."/>
            <person name="Rohde M."/>
            <person name="Wiegand S."/>
            <person name="Jogler C."/>
        </authorList>
    </citation>
    <scope>NUCLEOTIDE SEQUENCE [LARGE SCALE GENOMIC DNA]</scope>
    <source>
        <strain evidence="2 3">NH11</strain>
    </source>
</reference>
<dbReference type="OrthoDB" id="243378at2"/>
<dbReference type="EMBL" id="CP017641">
    <property type="protein sequence ID" value="APZ96373.1"/>
    <property type="molecule type" value="Genomic_DNA"/>
</dbReference>
<keyword evidence="1" id="KW-0812">Transmembrane</keyword>
<organism evidence="2 3">
    <name type="scientific">Fuerstiella marisgermanici</name>
    <dbReference type="NCBI Taxonomy" id="1891926"/>
    <lineage>
        <taxon>Bacteria</taxon>
        <taxon>Pseudomonadati</taxon>
        <taxon>Planctomycetota</taxon>
        <taxon>Planctomycetia</taxon>
        <taxon>Planctomycetales</taxon>
        <taxon>Planctomycetaceae</taxon>
        <taxon>Fuerstiella</taxon>
    </lineage>
</organism>
<dbReference type="Proteomes" id="UP000187735">
    <property type="component" value="Chromosome"/>
</dbReference>
<evidence type="ECO:0000313" key="2">
    <source>
        <dbReference type="EMBL" id="APZ96373.1"/>
    </source>
</evidence>
<keyword evidence="3" id="KW-1185">Reference proteome</keyword>
<evidence type="ECO:0000256" key="1">
    <source>
        <dbReference type="SAM" id="Phobius"/>
    </source>
</evidence>
<gene>
    <name evidence="2" type="ORF">Fuma_06042</name>
</gene>
<accession>A0A1P8WQP1</accession>
<dbReference type="RefSeq" id="WP_145944462.1">
    <property type="nucleotide sequence ID" value="NZ_CP017641.1"/>
</dbReference>
<proteinExistence type="predicted"/>
<dbReference type="KEGG" id="fmr:Fuma_06042"/>
<keyword evidence="1" id="KW-1133">Transmembrane helix</keyword>
<evidence type="ECO:0000313" key="3">
    <source>
        <dbReference type="Proteomes" id="UP000187735"/>
    </source>
</evidence>
<keyword evidence="1" id="KW-0472">Membrane</keyword>
<protein>
    <submittedName>
        <fullName evidence="2">Uncharacterized protein</fullName>
    </submittedName>
</protein>
<dbReference type="AlphaFoldDB" id="A0A1P8WQP1"/>
<dbReference type="STRING" id="1891926.Fuma_06042"/>
<sequence>MKLCSFPLRLPKPQRLSVRSGLLMTILFLTVLLTAATTVELQLLWLGLLMCVAIVLQWHDEPRIRETLPRVVKQQLQLATDDGLQNVHQQMITELIRVGECSDPLFRGLADEQLQRAVHNLQTLGRLTVEYDSTEAWRVAYEQLLRSPGLYQYRSVSHVETQNYWQDGPARQSTLLNMELQQSGMVIIERIVIVASHLWPKDADVPEEPLHSWIDEQARAGIQIRLVRERDLADERELVNDFGIYGSRAVGLQRVDAAGRTSQFRLSFNFEDVCRAERCWQQLLLHTSRHRAGTGLQRV</sequence>